<evidence type="ECO:0000313" key="2">
    <source>
        <dbReference type="EMBL" id="KZV26441.1"/>
    </source>
</evidence>
<dbReference type="AlphaFoldDB" id="A0A2Z7AX27"/>
<evidence type="ECO:0000313" key="3">
    <source>
        <dbReference type="Proteomes" id="UP000250235"/>
    </source>
</evidence>
<evidence type="ECO:0000256" key="1">
    <source>
        <dbReference type="SAM" id="MobiDB-lite"/>
    </source>
</evidence>
<dbReference type="Proteomes" id="UP000250235">
    <property type="component" value="Unassembled WGS sequence"/>
</dbReference>
<reference evidence="2 3" key="1">
    <citation type="journal article" date="2015" name="Proc. Natl. Acad. Sci. U.S.A.">
        <title>The resurrection genome of Boea hygrometrica: A blueprint for survival of dehydration.</title>
        <authorList>
            <person name="Xiao L."/>
            <person name="Yang G."/>
            <person name="Zhang L."/>
            <person name="Yang X."/>
            <person name="Zhao S."/>
            <person name="Ji Z."/>
            <person name="Zhou Q."/>
            <person name="Hu M."/>
            <person name="Wang Y."/>
            <person name="Chen M."/>
            <person name="Xu Y."/>
            <person name="Jin H."/>
            <person name="Xiao X."/>
            <person name="Hu G."/>
            <person name="Bao F."/>
            <person name="Hu Y."/>
            <person name="Wan P."/>
            <person name="Li L."/>
            <person name="Deng X."/>
            <person name="Kuang T."/>
            <person name="Xiang C."/>
            <person name="Zhu J.K."/>
            <person name="Oliver M.J."/>
            <person name="He Y."/>
        </authorList>
    </citation>
    <scope>NUCLEOTIDE SEQUENCE [LARGE SCALE GENOMIC DNA]</scope>
    <source>
        <strain evidence="3">cv. XS01</strain>
    </source>
</reference>
<protein>
    <submittedName>
        <fullName evidence="2">Uncharacterized protein</fullName>
    </submittedName>
</protein>
<proteinExistence type="predicted"/>
<gene>
    <name evidence="2" type="ORF">F511_36686</name>
</gene>
<name>A0A2Z7AX27_9LAMI</name>
<feature type="region of interest" description="Disordered" evidence="1">
    <location>
        <begin position="176"/>
        <end position="199"/>
    </location>
</feature>
<accession>A0A2Z7AX27</accession>
<dbReference type="OrthoDB" id="1839301at2759"/>
<sequence>MAVMFKAMESSGLRGFMGYSSGIYEEDLVDFFHNVLVRENSVVSTIHGKSVQITEEQFSGIFELPTEGLSDLSEVPKDLIFDAKSIFSKSGEQDQTSYKNRKMKYEFRLLNNILAKYVTVKAESFDAVTHERFLLMTAIHCGLKINCSTYIAKQMGIDDGNEGDEPVMATAALEKKKPVTKKRTPTTAEPIAKKKRTTVGRAVPTDKNLDFVCET</sequence>
<dbReference type="EMBL" id="KV011247">
    <property type="protein sequence ID" value="KZV26441.1"/>
    <property type="molecule type" value="Genomic_DNA"/>
</dbReference>
<organism evidence="2 3">
    <name type="scientific">Dorcoceras hygrometricum</name>
    <dbReference type="NCBI Taxonomy" id="472368"/>
    <lineage>
        <taxon>Eukaryota</taxon>
        <taxon>Viridiplantae</taxon>
        <taxon>Streptophyta</taxon>
        <taxon>Embryophyta</taxon>
        <taxon>Tracheophyta</taxon>
        <taxon>Spermatophyta</taxon>
        <taxon>Magnoliopsida</taxon>
        <taxon>eudicotyledons</taxon>
        <taxon>Gunneridae</taxon>
        <taxon>Pentapetalae</taxon>
        <taxon>asterids</taxon>
        <taxon>lamiids</taxon>
        <taxon>Lamiales</taxon>
        <taxon>Gesneriaceae</taxon>
        <taxon>Didymocarpoideae</taxon>
        <taxon>Trichosporeae</taxon>
        <taxon>Loxocarpinae</taxon>
        <taxon>Dorcoceras</taxon>
    </lineage>
</organism>
<keyword evidence="3" id="KW-1185">Reference proteome</keyword>